<dbReference type="SMART" id="SM00327">
    <property type="entry name" value="VWA"/>
    <property type="match status" value="1"/>
</dbReference>
<keyword evidence="8" id="KW-1185">Reference proteome</keyword>
<keyword evidence="2 5" id="KW-0812">Transmembrane</keyword>
<keyword evidence="1" id="KW-1003">Cell membrane</keyword>
<evidence type="ECO:0000313" key="7">
    <source>
        <dbReference type="EMBL" id="GAA2610399.1"/>
    </source>
</evidence>
<dbReference type="EMBL" id="BAAATD010000007">
    <property type="protein sequence ID" value="GAA2610399.1"/>
    <property type="molecule type" value="Genomic_DNA"/>
</dbReference>
<dbReference type="InterPro" id="IPR050768">
    <property type="entry name" value="UPF0353/GerABKA_families"/>
</dbReference>
<evidence type="ECO:0000259" key="6">
    <source>
        <dbReference type="PROSITE" id="PS50234"/>
    </source>
</evidence>
<feature type="transmembrane region" description="Helical" evidence="5">
    <location>
        <begin position="15"/>
        <end position="37"/>
    </location>
</feature>
<sequence>MTPGTALGMTSGLSFLAPFRLLLLLALLLFLGVYVVTQLRRSRYAVRFTNLTLLEKVAPARPGWRRHLPAAAFLLMLGLFVTGFARPAADVRVPREQATIMVAVDVSSSMEATDVRPDRLMAAKRAARSFLDGLPARFNVGLVAFSGTAAVTVPPTTDRAAMRAGVDRLSLGPRTAIGEGVIASLEAITAFGAQFGETAPPGRVVLLSDGTNTAGRSPAEAARRAAEARVPVSTIAYGTAEGVIYQNGNAIRVPVDGPALEELARATGGRFYEAATGSELRQVYQDIGSSIGYRVERREVWAWFVAAGLILACATAGTSLLWFSRLP</sequence>
<evidence type="ECO:0000313" key="8">
    <source>
        <dbReference type="Proteomes" id="UP001501509"/>
    </source>
</evidence>
<dbReference type="PANTHER" id="PTHR22550">
    <property type="entry name" value="SPORE GERMINATION PROTEIN"/>
    <property type="match status" value="1"/>
</dbReference>
<proteinExistence type="predicted"/>
<accession>A0ABP6CDA0</accession>
<feature type="domain" description="VWFA" evidence="6">
    <location>
        <begin position="99"/>
        <end position="287"/>
    </location>
</feature>
<reference evidence="8" key="1">
    <citation type="journal article" date="2019" name="Int. J. Syst. Evol. Microbiol.">
        <title>The Global Catalogue of Microorganisms (GCM) 10K type strain sequencing project: providing services to taxonomists for standard genome sequencing and annotation.</title>
        <authorList>
            <consortium name="The Broad Institute Genomics Platform"/>
            <consortium name="The Broad Institute Genome Sequencing Center for Infectious Disease"/>
            <person name="Wu L."/>
            <person name="Ma J."/>
        </authorList>
    </citation>
    <scope>NUCLEOTIDE SEQUENCE [LARGE SCALE GENOMIC DNA]</scope>
    <source>
        <strain evidence="8">JCM 6833</strain>
    </source>
</reference>
<dbReference type="Proteomes" id="UP001501509">
    <property type="component" value="Unassembled WGS sequence"/>
</dbReference>
<evidence type="ECO:0000256" key="3">
    <source>
        <dbReference type="ARBA" id="ARBA00022989"/>
    </source>
</evidence>
<evidence type="ECO:0000256" key="5">
    <source>
        <dbReference type="SAM" id="Phobius"/>
    </source>
</evidence>
<keyword evidence="3 5" id="KW-1133">Transmembrane helix</keyword>
<comment type="caution">
    <text evidence="7">The sequence shown here is derived from an EMBL/GenBank/DDBJ whole genome shotgun (WGS) entry which is preliminary data.</text>
</comment>
<evidence type="ECO:0000256" key="2">
    <source>
        <dbReference type="ARBA" id="ARBA00022692"/>
    </source>
</evidence>
<evidence type="ECO:0000256" key="1">
    <source>
        <dbReference type="ARBA" id="ARBA00022475"/>
    </source>
</evidence>
<dbReference type="Gene3D" id="3.40.50.410">
    <property type="entry name" value="von Willebrand factor, type A domain"/>
    <property type="match status" value="1"/>
</dbReference>
<dbReference type="InterPro" id="IPR002035">
    <property type="entry name" value="VWF_A"/>
</dbReference>
<name>A0ABP6CDA0_9ACTN</name>
<dbReference type="SUPFAM" id="SSF53300">
    <property type="entry name" value="vWA-like"/>
    <property type="match status" value="1"/>
</dbReference>
<protein>
    <submittedName>
        <fullName evidence="7">VWA domain-containing protein</fullName>
    </submittedName>
</protein>
<evidence type="ECO:0000256" key="4">
    <source>
        <dbReference type="ARBA" id="ARBA00023136"/>
    </source>
</evidence>
<organism evidence="7 8">
    <name type="scientific">Actinomadura fulvescens</name>
    <dbReference type="NCBI Taxonomy" id="46160"/>
    <lineage>
        <taxon>Bacteria</taxon>
        <taxon>Bacillati</taxon>
        <taxon>Actinomycetota</taxon>
        <taxon>Actinomycetes</taxon>
        <taxon>Streptosporangiales</taxon>
        <taxon>Thermomonosporaceae</taxon>
        <taxon>Actinomadura</taxon>
    </lineage>
</organism>
<dbReference type="Pfam" id="PF13519">
    <property type="entry name" value="VWA_2"/>
    <property type="match status" value="1"/>
</dbReference>
<gene>
    <name evidence="7" type="ORF">GCM10010411_51000</name>
</gene>
<dbReference type="InterPro" id="IPR036465">
    <property type="entry name" value="vWFA_dom_sf"/>
</dbReference>
<dbReference type="PANTHER" id="PTHR22550:SF5">
    <property type="entry name" value="LEUCINE ZIPPER PROTEIN 4"/>
    <property type="match status" value="1"/>
</dbReference>
<dbReference type="PROSITE" id="PS50234">
    <property type="entry name" value="VWFA"/>
    <property type="match status" value="1"/>
</dbReference>
<feature type="transmembrane region" description="Helical" evidence="5">
    <location>
        <begin position="300"/>
        <end position="323"/>
    </location>
</feature>
<keyword evidence="4 5" id="KW-0472">Membrane</keyword>